<protein>
    <submittedName>
        <fullName evidence="5">Pentatricopeptide repeat-containing protein</fullName>
    </submittedName>
</protein>
<accession>A0A7J7BYW9</accession>
<comment type="caution">
    <text evidence="5">The sequence shown here is derived from an EMBL/GenBank/DDBJ whole genome shotgun (WGS) entry which is preliminary data.</text>
</comment>
<proteinExistence type="inferred from homology"/>
<dbReference type="InterPro" id="IPR011990">
    <property type="entry name" value="TPR-like_helical_dom_sf"/>
</dbReference>
<dbReference type="AlphaFoldDB" id="A0A7J7BYW9"/>
<gene>
    <name evidence="5" type="ORF">HS088_TW22G00714</name>
</gene>
<dbReference type="InParanoid" id="A0A7J7BYW9"/>
<sequence>MPPGPPGGGKITPIISVQNPCRPLLHLFLCTKTLSPTKQLHAHLIIHGLHRDVLSGSKLANAYIELGSLHLARIAFDQISRRNLRSWNTIISGYSNSNRSGEVLLLYRQMRRECQGVDSFNLVFAIKAIIGLSQLRDGESVHCLAIKSGMERDPYVARVLVEMQVKLGSVEDARKVFEEVSERSSVLCGVMMKGYLKISKECEVFQLFSQMRSSGLMLDALTLEGLVRASGNVSAVGEGEAFHGLGIKMDLTNSNAFLHTSLIDMYMKCGLVDLAVKLFEEVDDKDVVLWTSMILGFSKNGKAVEALALFHKMLRESISLNAFTLASILIACSSLGSLNQGKSVHGYMIRNGITLDVVNYTSLIDMYAKCGCVATALRVFNVMSKKNVVSWSAIINAFGSHGLYSEAFAFFDQMISENQVPNSITFISVLSACSHSGKVEEGWKYFNLMRRDYGIVPAEEHYACMVDLLGKSGKIDDALYFINRMPIKPGASIWSALLCACKIQRRFDLAEEVAKKLLSLEDDRSGSARVLLSNVYADVGKWEMAKNTMMKRTRKGLHKSVGFTSIEVKKKLYVFTSDDIKACKNTQVETLWNYLRAGMKRLGYIPDLSFAPHDGEVKQEVLCGHSEKLAIVFGLLKAGDGVPIRVTKNLRVCGDCHTTIKYISLQTGRKIIMRDLKRFHYVGDGVCSCEDYW</sequence>
<dbReference type="Gene3D" id="1.25.40.10">
    <property type="entry name" value="Tetratricopeptide repeat domain"/>
    <property type="match status" value="4"/>
</dbReference>
<dbReference type="InterPro" id="IPR032867">
    <property type="entry name" value="DYW_dom"/>
</dbReference>
<dbReference type="Pfam" id="PF01535">
    <property type="entry name" value="PPR"/>
    <property type="match status" value="2"/>
</dbReference>
<dbReference type="PANTHER" id="PTHR47926:SF344">
    <property type="entry name" value="OS07G0636900 PROTEIN"/>
    <property type="match status" value="1"/>
</dbReference>
<dbReference type="InterPro" id="IPR046960">
    <property type="entry name" value="PPR_At4g14850-like_plant"/>
</dbReference>
<dbReference type="PROSITE" id="PS51375">
    <property type="entry name" value="PPR"/>
    <property type="match status" value="5"/>
</dbReference>
<evidence type="ECO:0000313" key="6">
    <source>
        <dbReference type="Proteomes" id="UP000593562"/>
    </source>
</evidence>
<dbReference type="Proteomes" id="UP000593562">
    <property type="component" value="Unassembled WGS sequence"/>
</dbReference>
<evidence type="ECO:0000256" key="3">
    <source>
        <dbReference type="PROSITE-ProRule" id="PRU00708"/>
    </source>
</evidence>
<dbReference type="EMBL" id="JAAARO010000022">
    <property type="protein sequence ID" value="KAF5727028.1"/>
    <property type="molecule type" value="Genomic_DNA"/>
</dbReference>
<dbReference type="PANTHER" id="PTHR47926">
    <property type="entry name" value="PENTATRICOPEPTIDE REPEAT-CONTAINING PROTEIN"/>
    <property type="match status" value="1"/>
</dbReference>
<feature type="repeat" description="PPR" evidence="3">
    <location>
        <begin position="83"/>
        <end position="113"/>
    </location>
</feature>
<dbReference type="OrthoDB" id="185373at2759"/>
<dbReference type="InterPro" id="IPR002885">
    <property type="entry name" value="PPR_rpt"/>
</dbReference>
<reference evidence="5 6" key="1">
    <citation type="journal article" date="2020" name="Nat. Commun.">
        <title>Genome of Tripterygium wilfordii and identification of cytochrome P450 involved in triptolide biosynthesis.</title>
        <authorList>
            <person name="Tu L."/>
            <person name="Su P."/>
            <person name="Zhang Z."/>
            <person name="Gao L."/>
            <person name="Wang J."/>
            <person name="Hu T."/>
            <person name="Zhou J."/>
            <person name="Zhang Y."/>
            <person name="Zhao Y."/>
            <person name="Liu Y."/>
            <person name="Song Y."/>
            <person name="Tong Y."/>
            <person name="Lu Y."/>
            <person name="Yang J."/>
            <person name="Xu C."/>
            <person name="Jia M."/>
            <person name="Peters R.J."/>
            <person name="Huang L."/>
            <person name="Gao W."/>
        </authorList>
    </citation>
    <scope>NUCLEOTIDE SEQUENCE [LARGE SCALE GENOMIC DNA]</scope>
    <source>
        <strain evidence="6">cv. XIE 37</strain>
        <tissue evidence="5">Leaf</tissue>
    </source>
</reference>
<dbReference type="GO" id="GO:0009451">
    <property type="term" value="P:RNA modification"/>
    <property type="evidence" value="ECO:0007669"/>
    <property type="project" value="InterPro"/>
</dbReference>
<dbReference type="Pfam" id="PF12854">
    <property type="entry name" value="PPR_1"/>
    <property type="match status" value="1"/>
</dbReference>
<keyword evidence="2" id="KW-0677">Repeat</keyword>
<dbReference type="Pfam" id="PF14432">
    <property type="entry name" value="DYW_deaminase"/>
    <property type="match status" value="1"/>
</dbReference>
<dbReference type="GO" id="GO:0008270">
    <property type="term" value="F:zinc ion binding"/>
    <property type="evidence" value="ECO:0007669"/>
    <property type="project" value="InterPro"/>
</dbReference>
<dbReference type="Pfam" id="PF13041">
    <property type="entry name" value="PPR_2"/>
    <property type="match status" value="2"/>
</dbReference>
<dbReference type="FunCoup" id="A0A7J7BYW9">
    <property type="interactions" value="1"/>
</dbReference>
<feature type="domain" description="DYW" evidence="4">
    <location>
        <begin position="603"/>
        <end position="693"/>
    </location>
</feature>
<feature type="repeat" description="PPR" evidence="3">
    <location>
        <begin position="356"/>
        <end position="386"/>
    </location>
</feature>
<name>A0A7J7BYW9_TRIWF</name>
<evidence type="ECO:0000313" key="5">
    <source>
        <dbReference type="EMBL" id="KAF5727028.1"/>
    </source>
</evidence>
<feature type="repeat" description="PPR" evidence="3">
    <location>
        <begin position="387"/>
        <end position="421"/>
    </location>
</feature>
<evidence type="ECO:0000256" key="1">
    <source>
        <dbReference type="ARBA" id="ARBA00006643"/>
    </source>
</evidence>
<dbReference type="GO" id="GO:0003723">
    <property type="term" value="F:RNA binding"/>
    <property type="evidence" value="ECO:0007669"/>
    <property type="project" value="InterPro"/>
</dbReference>
<dbReference type="NCBIfam" id="TIGR00756">
    <property type="entry name" value="PPR"/>
    <property type="match status" value="5"/>
</dbReference>
<comment type="similarity">
    <text evidence="1">Belongs to the PPR family. PCMP-H subfamily.</text>
</comment>
<evidence type="ECO:0000256" key="2">
    <source>
        <dbReference type="ARBA" id="ARBA00022737"/>
    </source>
</evidence>
<dbReference type="FunFam" id="1.25.40.10:FF:000436">
    <property type="entry name" value="Pentatricopeptide repeat-containing protein At5g39350 family"/>
    <property type="match status" value="1"/>
</dbReference>
<feature type="repeat" description="PPR" evidence="3">
    <location>
        <begin position="422"/>
        <end position="452"/>
    </location>
</feature>
<organism evidence="5 6">
    <name type="scientific">Tripterygium wilfordii</name>
    <name type="common">Thunder God vine</name>
    <dbReference type="NCBI Taxonomy" id="458696"/>
    <lineage>
        <taxon>Eukaryota</taxon>
        <taxon>Viridiplantae</taxon>
        <taxon>Streptophyta</taxon>
        <taxon>Embryophyta</taxon>
        <taxon>Tracheophyta</taxon>
        <taxon>Spermatophyta</taxon>
        <taxon>Magnoliopsida</taxon>
        <taxon>eudicotyledons</taxon>
        <taxon>Gunneridae</taxon>
        <taxon>Pentapetalae</taxon>
        <taxon>rosids</taxon>
        <taxon>fabids</taxon>
        <taxon>Celastrales</taxon>
        <taxon>Celastraceae</taxon>
        <taxon>Tripterygium</taxon>
    </lineage>
</organism>
<dbReference type="FunFam" id="1.25.40.10:FF:000090">
    <property type="entry name" value="Pentatricopeptide repeat-containing protein, chloroplastic"/>
    <property type="match status" value="1"/>
</dbReference>
<evidence type="ECO:0000259" key="4">
    <source>
        <dbReference type="Pfam" id="PF14432"/>
    </source>
</evidence>
<feature type="repeat" description="PPR" evidence="3">
    <location>
        <begin position="286"/>
        <end position="320"/>
    </location>
</feature>
<keyword evidence="6" id="KW-1185">Reference proteome</keyword>